<feature type="transmembrane region" description="Helical" evidence="1">
    <location>
        <begin position="129"/>
        <end position="150"/>
    </location>
</feature>
<evidence type="ECO:0000313" key="3">
    <source>
        <dbReference type="Proteomes" id="UP000327118"/>
    </source>
</evidence>
<accession>A0A5N6YYN7</accession>
<name>A0A5N6YYN7_9EURO</name>
<gene>
    <name evidence="2" type="ORF">BDV28DRAFT_150840</name>
</gene>
<sequence>MPLEIFKAPSSTTWQWAPSSGYQVLWLQEVWHWSPLHFAVGWTPFVILDPGDRNSDDLDFKWPDGDRATAAIILGADLSVRGALFLLSRLCVNRGPDHCHPGLGFASTIEVQIARRLDSRIMGIGSRCMYFGVAISAVALILDVCFVRLVKDEREGWEERT</sequence>
<keyword evidence="1" id="KW-0472">Membrane</keyword>
<dbReference type="OrthoDB" id="440755at2759"/>
<keyword evidence="1" id="KW-1133">Transmembrane helix</keyword>
<evidence type="ECO:0000313" key="2">
    <source>
        <dbReference type="EMBL" id="KAE8350555.1"/>
    </source>
</evidence>
<keyword evidence="3" id="KW-1185">Reference proteome</keyword>
<organism evidence="2 3">
    <name type="scientific">Aspergillus coremiiformis</name>
    <dbReference type="NCBI Taxonomy" id="138285"/>
    <lineage>
        <taxon>Eukaryota</taxon>
        <taxon>Fungi</taxon>
        <taxon>Dikarya</taxon>
        <taxon>Ascomycota</taxon>
        <taxon>Pezizomycotina</taxon>
        <taxon>Eurotiomycetes</taxon>
        <taxon>Eurotiomycetidae</taxon>
        <taxon>Eurotiales</taxon>
        <taxon>Aspergillaceae</taxon>
        <taxon>Aspergillus</taxon>
        <taxon>Aspergillus subgen. Circumdati</taxon>
    </lineage>
</organism>
<dbReference type="EMBL" id="ML739218">
    <property type="protein sequence ID" value="KAE8350555.1"/>
    <property type="molecule type" value="Genomic_DNA"/>
</dbReference>
<keyword evidence="1" id="KW-0812">Transmembrane</keyword>
<protein>
    <submittedName>
        <fullName evidence="2">Uncharacterized protein</fullName>
    </submittedName>
</protein>
<evidence type="ECO:0000256" key="1">
    <source>
        <dbReference type="SAM" id="Phobius"/>
    </source>
</evidence>
<dbReference type="AlphaFoldDB" id="A0A5N6YYN7"/>
<proteinExistence type="predicted"/>
<reference evidence="3" key="1">
    <citation type="submission" date="2019-04" db="EMBL/GenBank/DDBJ databases">
        <title>Friends and foes A comparative genomics studyof 23 Aspergillus species from section Flavi.</title>
        <authorList>
            <consortium name="DOE Joint Genome Institute"/>
            <person name="Kjaerbolling I."/>
            <person name="Vesth T."/>
            <person name="Frisvad J.C."/>
            <person name="Nybo J.L."/>
            <person name="Theobald S."/>
            <person name="Kildgaard S."/>
            <person name="Isbrandt T."/>
            <person name="Kuo A."/>
            <person name="Sato A."/>
            <person name="Lyhne E.K."/>
            <person name="Kogle M.E."/>
            <person name="Wiebenga A."/>
            <person name="Kun R.S."/>
            <person name="Lubbers R.J."/>
            <person name="Makela M.R."/>
            <person name="Barry K."/>
            <person name="Chovatia M."/>
            <person name="Clum A."/>
            <person name="Daum C."/>
            <person name="Haridas S."/>
            <person name="He G."/>
            <person name="LaButti K."/>
            <person name="Lipzen A."/>
            <person name="Mondo S."/>
            <person name="Riley R."/>
            <person name="Salamov A."/>
            <person name="Simmons B.A."/>
            <person name="Magnuson J.K."/>
            <person name="Henrissat B."/>
            <person name="Mortensen U.H."/>
            <person name="Larsen T.O."/>
            <person name="Devries R.P."/>
            <person name="Grigoriev I.V."/>
            <person name="Machida M."/>
            <person name="Baker S.E."/>
            <person name="Andersen M.R."/>
        </authorList>
    </citation>
    <scope>NUCLEOTIDE SEQUENCE [LARGE SCALE GENOMIC DNA]</scope>
    <source>
        <strain evidence="3">CBS 553.77</strain>
    </source>
</reference>
<dbReference type="Proteomes" id="UP000327118">
    <property type="component" value="Unassembled WGS sequence"/>
</dbReference>